<evidence type="ECO:0000259" key="1">
    <source>
        <dbReference type="Pfam" id="PF00496"/>
    </source>
</evidence>
<dbReference type="InterPro" id="IPR000914">
    <property type="entry name" value="SBP_5_dom"/>
</dbReference>
<dbReference type="Gene3D" id="3.10.105.10">
    <property type="entry name" value="Dipeptide-binding Protein, Domain 3"/>
    <property type="match status" value="1"/>
</dbReference>
<protein>
    <submittedName>
        <fullName evidence="2">ABC-type transporter, periplasmic subunit</fullName>
    </submittedName>
</protein>
<sequence>VSSALANRWPYKTIAEIIQAELKNFGLDVEIVMMEAGAWSEALKSGNYHMSLSPYTLMTGDPDFYFGRWIYSDGQMNKARGVGYKSSEADRLVLNAARETDIAKRKALYRDLQKLVAEDVPVVPLFNDVSLYAVRKEVKDLKLDPFFKPSLEKVWLSE</sequence>
<dbReference type="Proteomes" id="UP000053326">
    <property type="component" value="Unassembled WGS sequence"/>
</dbReference>
<evidence type="ECO:0000313" key="3">
    <source>
        <dbReference type="Proteomes" id="UP000053326"/>
    </source>
</evidence>
<dbReference type="AlphaFoldDB" id="A0A101FFC6"/>
<proteinExistence type="predicted"/>
<gene>
    <name evidence="2" type="ORF">XD66_1294</name>
</gene>
<dbReference type="Gene3D" id="3.40.190.10">
    <property type="entry name" value="Periplasmic binding protein-like II"/>
    <property type="match status" value="1"/>
</dbReference>
<accession>A0A101FFC6</accession>
<dbReference type="InterPro" id="IPR039424">
    <property type="entry name" value="SBP_5"/>
</dbReference>
<reference evidence="3" key="1">
    <citation type="journal article" date="2015" name="MBio">
        <title>Genome-Resolved Metagenomic Analysis Reveals Roles for Candidate Phyla and Other Microbial Community Members in Biogeochemical Transformations in Oil Reservoirs.</title>
        <authorList>
            <person name="Hu P."/>
            <person name="Tom L."/>
            <person name="Singh A."/>
            <person name="Thomas B.C."/>
            <person name="Baker B.J."/>
            <person name="Piceno Y.M."/>
            <person name="Andersen G.L."/>
            <person name="Banfield J.F."/>
        </authorList>
    </citation>
    <scope>NUCLEOTIDE SEQUENCE [LARGE SCALE GENOMIC DNA]</scope>
</reference>
<organism evidence="2 3">
    <name type="scientific">Thermacetogenium phaeum</name>
    <dbReference type="NCBI Taxonomy" id="85874"/>
    <lineage>
        <taxon>Bacteria</taxon>
        <taxon>Bacillati</taxon>
        <taxon>Bacillota</taxon>
        <taxon>Clostridia</taxon>
        <taxon>Thermoanaerobacterales</taxon>
        <taxon>Thermoanaerobacteraceae</taxon>
        <taxon>Thermacetogenium</taxon>
    </lineage>
</organism>
<dbReference type="Pfam" id="PF00496">
    <property type="entry name" value="SBP_bac_5"/>
    <property type="match status" value="1"/>
</dbReference>
<dbReference type="GO" id="GO:0015833">
    <property type="term" value="P:peptide transport"/>
    <property type="evidence" value="ECO:0007669"/>
    <property type="project" value="TreeGrafter"/>
</dbReference>
<dbReference type="GO" id="GO:1904680">
    <property type="term" value="F:peptide transmembrane transporter activity"/>
    <property type="evidence" value="ECO:0007669"/>
    <property type="project" value="TreeGrafter"/>
</dbReference>
<feature type="domain" description="Solute-binding protein family 5" evidence="1">
    <location>
        <begin position="10"/>
        <end position="75"/>
    </location>
</feature>
<dbReference type="PANTHER" id="PTHR30290">
    <property type="entry name" value="PERIPLASMIC BINDING COMPONENT OF ABC TRANSPORTER"/>
    <property type="match status" value="1"/>
</dbReference>
<dbReference type="EMBL" id="LGFO01000191">
    <property type="protein sequence ID" value="KUK36003.1"/>
    <property type="molecule type" value="Genomic_DNA"/>
</dbReference>
<feature type="non-terminal residue" evidence="2">
    <location>
        <position position="1"/>
    </location>
</feature>
<comment type="caution">
    <text evidence="2">The sequence shown here is derived from an EMBL/GenBank/DDBJ whole genome shotgun (WGS) entry which is preliminary data.</text>
</comment>
<dbReference type="SUPFAM" id="SSF53850">
    <property type="entry name" value="Periplasmic binding protein-like II"/>
    <property type="match status" value="1"/>
</dbReference>
<name>A0A101FFC6_9THEO</name>
<evidence type="ECO:0000313" key="2">
    <source>
        <dbReference type="EMBL" id="KUK36003.1"/>
    </source>
</evidence>